<organism evidence="2 3">
    <name type="scientific">Candidatus Limivivens intestinipullorum</name>
    <dbReference type="NCBI Taxonomy" id="2840858"/>
    <lineage>
        <taxon>Bacteria</taxon>
        <taxon>Bacillati</taxon>
        <taxon>Bacillota</taxon>
        <taxon>Clostridia</taxon>
        <taxon>Lachnospirales</taxon>
        <taxon>Lachnospiraceae</taxon>
        <taxon>Lachnospiraceae incertae sedis</taxon>
        <taxon>Candidatus Limivivens</taxon>
    </lineage>
</organism>
<feature type="chain" id="PRO_5038613142" description="DUF4367 domain-containing protein" evidence="1">
    <location>
        <begin position="25"/>
        <end position="357"/>
    </location>
</feature>
<name>A0A9D1ESH2_9FIRM</name>
<evidence type="ECO:0000256" key="1">
    <source>
        <dbReference type="SAM" id="SignalP"/>
    </source>
</evidence>
<comment type="caution">
    <text evidence="2">The sequence shown here is derived from an EMBL/GenBank/DDBJ whole genome shotgun (WGS) entry which is preliminary data.</text>
</comment>
<accession>A0A9D1ESH2</accession>
<sequence>MKNWQAFWVSLLVSANVLSGTGYAEPIHGEIPASLDSFYITEDGRWQYENLSWGNVEDETLDQLPYKMTKQEIDLEMNPNATGYAFYTAEEVFSLEGQRAQLRIEFDGGRLTEVRFNFHLDDSYEEWYTTVTEELAQRYGEPDEIYENTFESQEMESWGCRWDRKDTTMQLNMMAGESIHPSAVLGIAQIPQMQADEAIPVPLNQLRTKEGVYQFASCDWGISVEQVFEKLPYTMEELLMSEDGNPEGLDYYIAQDTFSLDGQPAEFRLEFSKGKLREVRFTFELDESYEKWYGTQVQELTKLYGKPDRQTVTTQDTMGTTNWNCAWDTEETSLQFFLLTQASKEATAVLGVAEIVR</sequence>
<evidence type="ECO:0008006" key="4">
    <source>
        <dbReference type="Google" id="ProtNLM"/>
    </source>
</evidence>
<protein>
    <recommendedName>
        <fullName evidence="4">DUF4367 domain-containing protein</fullName>
    </recommendedName>
</protein>
<evidence type="ECO:0000313" key="2">
    <source>
        <dbReference type="EMBL" id="HIS31123.1"/>
    </source>
</evidence>
<feature type="signal peptide" evidence="1">
    <location>
        <begin position="1"/>
        <end position="24"/>
    </location>
</feature>
<evidence type="ECO:0000313" key="3">
    <source>
        <dbReference type="Proteomes" id="UP000823935"/>
    </source>
</evidence>
<dbReference type="AlphaFoldDB" id="A0A9D1ESH2"/>
<dbReference type="EMBL" id="DVIQ01000029">
    <property type="protein sequence ID" value="HIS31123.1"/>
    <property type="molecule type" value="Genomic_DNA"/>
</dbReference>
<gene>
    <name evidence="2" type="ORF">IAB44_06200</name>
</gene>
<reference evidence="2" key="2">
    <citation type="journal article" date="2021" name="PeerJ">
        <title>Extensive microbial diversity within the chicken gut microbiome revealed by metagenomics and culture.</title>
        <authorList>
            <person name="Gilroy R."/>
            <person name="Ravi A."/>
            <person name="Getino M."/>
            <person name="Pursley I."/>
            <person name="Horton D.L."/>
            <person name="Alikhan N.F."/>
            <person name="Baker D."/>
            <person name="Gharbi K."/>
            <person name="Hall N."/>
            <person name="Watson M."/>
            <person name="Adriaenssens E.M."/>
            <person name="Foster-Nyarko E."/>
            <person name="Jarju S."/>
            <person name="Secka A."/>
            <person name="Antonio M."/>
            <person name="Oren A."/>
            <person name="Chaudhuri R.R."/>
            <person name="La Ragione R."/>
            <person name="Hildebrand F."/>
            <person name="Pallen M.J."/>
        </authorList>
    </citation>
    <scope>NUCLEOTIDE SEQUENCE</scope>
    <source>
        <strain evidence="2">CHK190-19873</strain>
    </source>
</reference>
<proteinExistence type="predicted"/>
<reference evidence="2" key="1">
    <citation type="submission" date="2020-10" db="EMBL/GenBank/DDBJ databases">
        <authorList>
            <person name="Gilroy R."/>
        </authorList>
    </citation>
    <scope>NUCLEOTIDE SEQUENCE</scope>
    <source>
        <strain evidence="2">CHK190-19873</strain>
    </source>
</reference>
<dbReference type="Proteomes" id="UP000823935">
    <property type="component" value="Unassembled WGS sequence"/>
</dbReference>
<keyword evidence="1" id="KW-0732">Signal</keyword>